<gene>
    <name evidence="10" type="primary">yccS</name>
    <name evidence="10" type="ORF">HJ583_007220</name>
</gene>
<keyword evidence="4 7" id="KW-1133">Transmembrane helix</keyword>
<feature type="domain" description="Integral membrane bound transporter" evidence="9">
    <location>
        <begin position="412"/>
        <end position="529"/>
    </location>
</feature>
<dbReference type="Pfam" id="PF13515">
    <property type="entry name" value="FUSC_2"/>
    <property type="match status" value="1"/>
</dbReference>
<sequence length="725" mass="80239">MQTSFFELWRQFWAHDKTSDSVKVALALGGVVWLCLTLDRPEWLIGPILGVIAAALAETEDRPLGRLLAVLVTLSCFAATAFSVRLLFAWPWFFVCGLLLSTFGFVMLGAISERYARVASASLILGIYAMLSASRPGQELAPIWHEPLQLLAGAAWYEGISLVWVLAFAARPARQILASVYLGLASYLALKAKLLEPIPGRHPDALRLALAEHNSLLVQRMNRARQVLLGWMKDGQPRPRSARFLKWYFLAQDIHERASSSHQSYTELSRVFARSDILFRCAHLMSLQGEACAKLARAIALDKYFNYGRDSLPALDELGAALSHVQASTETDWRRNADPVADLTRNLTTIDRQLSNAGNPDALLQTDDTTLRDSNPASLREALQRIRMQFTPKSGRFRHGLRLSLALAAGYGLLHLLNLPQGYWVMLTTVFVLQPTYSDTWKRLGQRVSGTLLGLLGGWAFLHLFPQDEAQLGLAVASGVAFFFWRADRYMLATASITVLVLLCFNQLGSSYALIWPRLLDTVLGALLAGGAVALILPDWQGRRLHLAMSKTLSRSSTYLNEVLAQYNNGKDDHLGYRIARRDAHNADAELSLTLSAMLGEPDQHRLTPEQAFHFLTASHTLLAYISALGAHREKISQWQHGQLVAEAGRQACDCLAKLATAFEQRQVVTAEALPLPSLTALDEIPSDTPPQERRIIRQLALVSHLLPELAAVSANMWGESGASR</sequence>
<feature type="domain" description="Integral membrane protein YccS N-terminal" evidence="8">
    <location>
        <begin position="70"/>
        <end position="354"/>
    </location>
</feature>
<evidence type="ECO:0000256" key="4">
    <source>
        <dbReference type="ARBA" id="ARBA00022989"/>
    </source>
</evidence>
<organism evidence="10 11">
    <name type="scientific">Uliginosibacterium aquaticum</name>
    <dbReference type="NCBI Taxonomy" id="2731212"/>
    <lineage>
        <taxon>Bacteria</taxon>
        <taxon>Pseudomonadati</taxon>
        <taxon>Pseudomonadota</taxon>
        <taxon>Betaproteobacteria</taxon>
        <taxon>Rhodocyclales</taxon>
        <taxon>Zoogloeaceae</taxon>
        <taxon>Uliginosibacterium</taxon>
    </lineage>
</organism>
<evidence type="ECO:0000256" key="3">
    <source>
        <dbReference type="ARBA" id="ARBA00022692"/>
    </source>
</evidence>
<evidence type="ECO:0000256" key="2">
    <source>
        <dbReference type="ARBA" id="ARBA00022475"/>
    </source>
</evidence>
<keyword evidence="3 7" id="KW-0812">Transmembrane</keyword>
<feature type="transmembrane region" description="Helical" evidence="7">
    <location>
        <begin position="148"/>
        <end position="169"/>
    </location>
</feature>
<feature type="transmembrane region" description="Helical" evidence="7">
    <location>
        <begin position="64"/>
        <end position="84"/>
    </location>
</feature>
<evidence type="ECO:0000259" key="8">
    <source>
        <dbReference type="Pfam" id="PF12805"/>
    </source>
</evidence>
<evidence type="ECO:0000313" key="11">
    <source>
        <dbReference type="Proteomes" id="UP000778523"/>
    </source>
</evidence>
<evidence type="ECO:0000259" key="9">
    <source>
        <dbReference type="Pfam" id="PF13515"/>
    </source>
</evidence>
<feature type="transmembrane region" description="Helical" evidence="7">
    <location>
        <begin position="522"/>
        <end position="540"/>
    </location>
</feature>
<comment type="similarity">
    <text evidence="6">Belongs to the YccS/YhfK family.</text>
</comment>
<evidence type="ECO:0000256" key="5">
    <source>
        <dbReference type="ARBA" id="ARBA00023136"/>
    </source>
</evidence>
<keyword evidence="11" id="KW-1185">Reference proteome</keyword>
<dbReference type="Pfam" id="PF12805">
    <property type="entry name" value="FUSC-like"/>
    <property type="match status" value="1"/>
</dbReference>
<evidence type="ECO:0000256" key="1">
    <source>
        <dbReference type="ARBA" id="ARBA00004651"/>
    </source>
</evidence>
<evidence type="ECO:0000256" key="6">
    <source>
        <dbReference type="ARBA" id="ARBA00043993"/>
    </source>
</evidence>
<accession>A0ABX2IL33</accession>
<dbReference type="PANTHER" id="PTHR30509:SF8">
    <property type="entry name" value="INNER MEMBRANE PROTEIN YCCS"/>
    <property type="match status" value="1"/>
</dbReference>
<keyword evidence="2" id="KW-1003">Cell membrane</keyword>
<dbReference type="NCBIfam" id="TIGR01666">
    <property type="entry name" value="YCCS"/>
    <property type="match status" value="1"/>
</dbReference>
<name>A0ABX2IL33_9RHOO</name>
<dbReference type="InterPro" id="IPR032692">
    <property type="entry name" value="YccS_N"/>
</dbReference>
<dbReference type="PANTHER" id="PTHR30509">
    <property type="entry name" value="P-HYDROXYBENZOIC ACID EFFLUX PUMP SUBUNIT-RELATED"/>
    <property type="match status" value="1"/>
</dbReference>
<feature type="transmembrane region" description="Helical" evidence="7">
    <location>
        <begin position="90"/>
        <end position="111"/>
    </location>
</feature>
<dbReference type="EMBL" id="JABCSC020000001">
    <property type="protein sequence ID" value="NSL54810.1"/>
    <property type="molecule type" value="Genomic_DNA"/>
</dbReference>
<protein>
    <submittedName>
        <fullName evidence="10">TIGR01666 family membrane protein</fullName>
    </submittedName>
</protein>
<dbReference type="NCBIfam" id="TIGR01667">
    <property type="entry name" value="YCCS_YHFK"/>
    <property type="match status" value="1"/>
</dbReference>
<dbReference type="InterPro" id="IPR010019">
    <property type="entry name" value="Integral_membrane_YccS"/>
</dbReference>
<evidence type="ECO:0000256" key="7">
    <source>
        <dbReference type="SAM" id="Phobius"/>
    </source>
</evidence>
<dbReference type="InterPro" id="IPR049453">
    <property type="entry name" value="Memb_transporter_dom"/>
</dbReference>
<comment type="subcellular location">
    <subcellularLocation>
        <location evidence="1">Cell membrane</location>
        <topology evidence="1">Multi-pass membrane protein</topology>
    </subcellularLocation>
</comment>
<dbReference type="Proteomes" id="UP000778523">
    <property type="component" value="Unassembled WGS sequence"/>
</dbReference>
<reference evidence="10 11" key="1">
    <citation type="submission" date="2020-06" db="EMBL/GenBank/DDBJ databases">
        <title>Draft genome of Uliginosibacterium sp. IMCC34675.</title>
        <authorList>
            <person name="Song J."/>
        </authorList>
    </citation>
    <scope>NUCLEOTIDE SEQUENCE [LARGE SCALE GENOMIC DNA]</scope>
    <source>
        <strain evidence="10 11">IMCC34675</strain>
    </source>
</reference>
<feature type="transmembrane region" description="Helical" evidence="7">
    <location>
        <begin position="118"/>
        <end position="136"/>
    </location>
</feature>
<comment type="caution">
    <text evidence="10">The sequence shown here is derived from an EMBL/GenBank/DDBJ whole genome shotgun (WGS) entry which is preliminary data.</text>
</comment>
<feature type="transmembrane region" description="Helical" evidence="7">
    <location>
        <begin position="494"/>
        <end position="516"/>
    </location>
</feature>
<keyword evidence="5 7" id="KW-0472">Membrane</keyword>
<dbReference type="InterPro" id="IPR010020">
    <property type="entry name" value="Integral_membrane_YCCS_YHJK"/>
</dbReference>
<feature type="transmembrane region" description="Helical" evidence="7">
    <location>
        <begin position="400"/>
        <end position="417"/>
    </location>
</feature>
<evidence type="ECO:0000313" key="10">
    <source>
        <dbReference type="EMBL" id="NSL54810.1"/>
    </source>
</evidence>
<proteinExistence type="inferred from homology"/>
<dbReference type="RefSeq" id="WP_170021248.1">
    <property type="nucleotide sequence ID" value="NZ_JABCSC020000001.1"/>
</dbReference>